<accession>D8LVJ1</accession>
<dbReference type="GO" id="GO:0022627">
    <property type="term" value="C:cytosolic small ribosomal subunit"/>
    <property type="evidence" value="ECO:0007669"/>
    <property type="project" value="TreeGrafter"/>
</dbReference>
<dbReference type="OMA" id="HWESLAN"/>
<keyword evidence="11" id="KW-1185">Reference proteome</keyword>
<dbReference type="InterPro" id="IPR020568">
    <property type="entry name" value="Ribosomal_Su5_D2-typ_SF"/>
</dbReference>
<dbReference type="GO" id="GO:0003735">
    <property type="term" value="F:structural constituent of ribosome"/>
    <property type="evidence" value="ECO:0007669"/>
    <property type="project" value="UniProtKB-UniRule"/>
</dbReference>
<reference evidence="10" key="1">
    <citation type="submission" date="2010-02" db="EMBL/GenBank/DDBJ databases">
        <title>Sequencing and annotation of the Blastocystis hominis genome.</title>
        <authorList>
            <person name="Wincker P."/>
        </authorList>
    </citation>
    <scope>NUCLEOTIDE SEQUENCE</scope>
    <source>
        <strain evidence="10">Singapore isolate B</strain>
    </source>
</reference>
<evidence type="ECO:0000256" key="1">
    <source>
        <dbReference type="ARBA" id="ARBA00008945"/>
    </source>
</evidence>
<dbReference type="InterPro" id="IPR000851">
    <property type="entry name" value="Ribosomal_uS5"/>
</dbReference>
<dbReference type="RefSeq" id="XP_012893878.1">
    <property type="nucleotide sequence ID" value="XM_013038424.1"/>
</dbReference>
<evidence type="ECO:0000256" key="3">
    <source>
        <dbReference type="ARBA" id="ARBA00023274"/>
    </source>
</evidence>
<dbReference type="AlphaFoldDB" id="D8LVJ1"/>
<dbReference type="NCBIfam" id="TIGR01020">
    <property type="entry name" value="uS5_euk_arch"/>
    <property type="match status" value="1"/>
</dbReference>
<gene>
    <name evidence="10" type="ORF">GSBLH_T00000244001</name>
</gene>
<dbReference type="Pfam" id="PF03719">
    <property type="entry name" value="Ribosomal_S5_C"/>
    <property type="match status" value="1"/>
</dbReference>
<evidence type="ECO:0000256" key="7">
    <source>
        <dbReference type="RuleBase" id="RU003823"/>
    </source>
</evidence>
<evidence type="ECO:0000256" key="6">
    <source>
        <dbReference type="PROSITE-ProRule" id="PRU00268"/>
    </source>
</evidence>
<dbReference type="InterPro" id="IPR018192">
    <property type="entry name" value="Ribosomal_uS5_N_CS"/>
</dbReference>
<feature type="domain" description="S5 DRBM" evidence="9">
    <location>
        <begin position="117"/>
        <end position="180"/>
    </location>
</feature>
<feature type="compositionally biased region" description="Basic and acidic residues" evidence="8">
    <location>
        <begin position="52"/>
        <end position="72"/>
    </location>
</feature>
<keyword evidence="3 6" id="KW-0687">Ribonucleoprotein</keyword>
<dbReference type="FunFam" id="3.30.230.10:FF:000004">
    <property type="entry name" value="40S ribosomal protein S2"/>
    <property type="match status" value="1"/>
</dbReference>
<dbReference type="Pfam" id="PF00333">
    <property type="entry name" value="Ribosomal_S5"/>
    <property type="match status" value="1"/>
</dbReference>
<evidence type="ECO:0000259" key="9">
    <source>
        <dbReference type="PROSITE" id="PS50881"/>
    </source>
</evidence>
<dbReference type="FunCoup" id="D8LVJ1">
    <property type="interactions" value="476"/>
</dbReference>
<protein>
    <recommendedName>
        <fullName evidence="4">Small ribosomal subunit protein uS5</fullName>
    </recommendedName>
    <alternativeName>
        <fullName evidence="5">40S ribosomal protein S2</fullName>
    </alternativeName>
</protein>
<dbReference type="Gene3D" id="3.30.230.10">
    <property type="match status" value="1"/>
</dbReference>
<dbReference type="Gene3D" id="3.30.160.20">
    <property type="match status" value="1"/>
</dbReference>
<dbReference type="SUPFAM" id="SSF54211">
    <property type="entry name" value="Ribosomal protein S5 domain 2-like"/>
    <property type="match status" value="1"/>
</dbReference>
<evidence type="ECO:0000313" key="11">
    <source>
        <dbReference type="Proteomes" id="UP000008312"/>
    </source>
</evidence>
<dbReference type="FunFam" id="3.30.160.20:FF:000002">
    <property type="entry name" value="40S ribosomal protein S2"/>
    <property type="match status" value="1"/>
</dbReference>
<organism evidence="10">
    <name type="scientific">Blastocystis hominis</name>
    <dbReference type="NCBI Taxonomy" id="12968"/>
    <lineage>
        <taxon>Eukaryota</taxon>
        <taxon>Sar</taxon>
        <taxon>Stramenopiles</taxon>
        <taxon>Bigyra</taxon>
        <taxon>Opalozoa</taxon>
        <taxon>Opalinata</taxon>
        <taxon>Blastocystidae</taxon>
        <taxon>Blastocystis</taxon>
    </lineage>
</organism>
<evidence type="ECO:0000313" key="10">
    <source>
        <dbReference type="EMBL" id="CBK19830.2"/>
    </source>
</evidence>
<dbReference type="PANTHER" id="PTHR13718">
    <property type="entry name" value="RIBOSOMAL S SUBUNIT"/>
    <property type="match status" value="1"/>
</dbReference>
<dbReference type="GeneID" id="24917561"/>
<dbReference type="InterPro" id="IPR013810">
    <property type="entry name" value="Ribosomal_uS5_N"/>
</dbReference>
<feature type="region of interest" description="Disordered" evidence="8">
    <location>
        <begin position="39"/>
        <end position="72"/>
    </location>
</feature>
<dbReference type="InterPro" id="IPR014721">
    <property type="entry name" value="Ribsml_uS5_D2-typ_fold_subgr"/>
</dbReference>
<evidence type="ECO:0000256" key="4">
    <source>
        <dbReference type="ARBA" id="ARBA00035255"/>
    </source>
</evidence>
<dbReference type="InterPro" id="IPR005324">
    <property type="entry name" value="Ribosomal_uS5_C"/>
</dbReference>
<dbReference type="PANTHER" id="PTHR13718:SF4">
    <property type="entry name" value="40S RIBOSOMAL PROTEIN S2"/>
    <property type="match status" value="1"/>
</dbReference>
<name>D8LVJ1_BLAHO</name>
<dbReference type="PROSITE" id="PS50881">
    <property type="entry name" value="S5_DSRBD"/>
    <property type="match status" value="1"/>
</dbReference>
<dbReference type="GO" id="GO:0003723">
    <property type="term" value="F:RNA binding"/>
    <property type="evidence" value="ECO:0007669"/>
    <property type="project" value="InterPro"/>
</dbReference>
<dbReference type="SUPFAM" id="SSF54768">
    <property type="entry name" value="dsRNA-binding domain-like"/>
    <property type="match status" value="1"/>
</dbReference>
<dbReference type="EMBL" id="FN668638">
    <property type="protein sequence ID" value="CBK19830.2"/>
    <property type="molecule type" value="Genomic_DNA"/>
</dbReference>
<evidence type="ECO:0000256" key="8">
    <source>
        <dbReference type="SAM" id="MobiDB-lite"/>
    </source>
</evidence>
<dbReference type="PROSITE" id="PS00585">
    <property type="entry name" value="RIBOSOMAL_S5"/>
    <property type="match status" value="1"/>
</dbReference>
<dbReference type="InParanoid" id="D8LVJ1"/>
<dbReference type="OrthoDB" id="10253125at2759"/>
<dbReference type="InterPro" id="IPR005711">
    <property type="entry name" value="Ribosomal_uS5_euk/arc"/>
</dbReference>
<sequence length="297" mass="33019">MVHLYAPYSRKPFSWSEFYRPIELEMSEAPVATEVPVEAAPVETTPAAPAQQERRPRGRGREGRRPRRGLEESKEWVPVTKIGRLVKAGMITSIEEIYMFSLPIKEPEIVDRLVPELKEEVMQVFSVQKQTTAGQRTRFKAFVAVGDSNGHVGLGSKCAKEVAGAIKGAILVAKMSIIPVRRGYWGDNAGDVHTVPMKVTGKCGSVRVRLIPAPRGTGVVASPVLKKMLTLAGIDDVYTSSRGHTRTLGNSIKACFAALKHTYSYYTPNFWNNTCTEQIPYQKFTDFLSKEAKVKEY</sequence>
<evidence type="ECO:0000256" key="2">
    <source>
        <dbReference type="ARBA" id="ARBA00022980"/>
    </source>
</evidence>
<dbReference type="Proteomes" id="UP000008312">
    <property type="component" value="Unassembled WGS sequence"/>
</dbReference>
<feature type="compositionally biased region" description="Low complexity" evidence="8">
    <location>
        <begin position="39"/>
        <end position="50"/>
    </location>
</feature>
<dbReference type="GO" id="GO:0006412">
    <property type="term" value="P:translation"/>
    <property type="evidence" value="ECO:0007669"/>
    <property type="project" value="InterPro"/>
</dbReference>
<evidence type="ECO:0000256" key="5">
    <source>
        <dbReference type="ARBA" id="ARBA00035407"/>
    </source>
</evidence>
<keyword evidence="2 6" id="KW-0689">Ribosomal protein</keyword>
<comment type="similarity">
    <text evidence="1 7">Belongs to the universal ribosomal protein uS5 family.</text>
</comment>
<proteinExistence type="inferred from homology"/>